<name>A0A7C8FLV6_9MICO</name>
<feature type="transmembrane region" description="Helical" evidence="5">
    <location>
        <begin position="357"/>
        <end position="375"/>
    </location>
</feature>
<accession>A0A7C8FLV6</accession>
<dbReference type="EMBL" id="WBKA01000001">
    <property type="protein sequence ID" value="KAB1633693.1"/>
    <property type="molecule type" value="Genomic_DNA"/>
</dbReference>
<keyword evidence="2 5" id="KW-0812">Transmembrane</keyword>
<dbReference type="PANTHER" id="PTHR23542">
    <property type="match status" value="1"/>
</dbReference>
<feature type="domain" description="Major facilitator superfamily (MFS) profile" evidence="6">
    <location>
        <begin position="12"/>
        <end position="382"/>
    </location>
</feature>
<protein>
    <submittedName>
        <fullName evidence="7">MFS transporter</fullName>
    </submittedName>
</protein>
<feature type="transmembrane region" description="Helical" evidence="5">
    <location>
        <begin position="168"/>
        <end position="189"/>
    </location>
</feature>
<evidence type="ECO:0000256" key="4">
    <source>
        <dbReference type="ARBA" id="ARBA00023136"/>
    </source>
</evidence>
<comment type="caution">
    <text evidence="7">The sequence shown here is derived from an EMBL/GenBank/DDBJ whole genome shotgun (WGS) entry which is preliminary data.</text>
</comment>
<evidence type="ECO:0000256" key="3">
    <source>
        <dbReference type="ARBA" id="ARBA00022989"/>
    </source>
</evidence>
<dbReference type="OrthoDB" id="4686510at2"/>
<organism evidence="7 8">
    <name type="scientific">Pseudoclavibacter caeni</name>
    <dbReference type="NCBI Taxonomy" id="908846"/>
    <lineage>
        <taxon>Bacteria</taxon>
        <taxon>Bacillati</taxon>
        <taxon>Actinomycetota</taxon>
        <taxon>Actinomycetes</taxon>
        <taxon>Micrococcales</taxon>
        <taxon>Microbacteriaceae</taxon>
        <taxon>Pseudoclavibacter</taxon>
    </lineage>
</organism>
<dbReference type="AlphaFoldDB" id="A0A7C8FLV6"/>
<dbReference type="PROSITE" id="PS50850">
    <property type="entry name" value="MFS"/>
    <property type="match status" value="1"/>
</dbReference>
<sequence>MGAMGEALRERGVRTVLWSQILARMPQGVLSIIMLIRARDVLGGYTVAGIVVAVFSVTAAVASPLTGRLLGRFGLRRVLLVTATVDSLAIAAFGVLPANEAAFLVAGAVIGLFTPPVLPVARTLYPVLVPLGLRSTIFSIDASAQELIWAVGPVLATVLLPWTGPVSAFALIGGAGLLGAAVLSASPAMGRVPMAGSGRRLGAVLLKWPVLIAILSSLMLNIAYGATQAGIVARFETNQLVSGMAMTGYAVASILSGLLMSSHVMRPASLALRQLPSLAALAVLPVLLGSSWWVGVCVFVYGAGASPALAVMQSIVSSSLRPADAAEAYGWMGSAMLAGIAFGSAVAGVLIDHVSVVSVFVFAAAVTAVGILLGLRGRPLLPDLRQRTGPPDDTSAIPVIRFGR</sequence>
<dbReference type="RefSeq" id="WP_158035530.1">
    <property type="nucleotide sequence ID" value="NZ_BAAAZV010000018.1"/>
</dbReference>
<feature type="transmembrane region" description="Helical" evidence="5">
    <location>
        <begin position="201"/>
        <end position="220"/>
    </location>
</feature>
<dbReference type="InterPro" id="IPR036259">
    <property type="entry name" value="MFS_trans_sf"/>
</dbReference>
<dbReference type="InterPro" id="IPR011701">
    <property type="entry name" value="MFS"/>
</dbReference>
<comment type="subcellular location">
    <subcellularLocation>
        <location evidence="1">Cell membrane</location>
        <topology evidence="1">Multi-pass membrane protein</topology>
    </subcellularLocation>
</comment>
<feature type="transmembrane region" description="Helical" evidence="5">
    <location>
        <begin position="102"/>
        <end position="125"/>
    </location>
</feature>
<evidence type="ECO:0000313" key="8">
    <source>
        <dbReference type="Proteomes" id="UP000481339"/>
    </source>
</evidence>
<evidence type="ECO:0000256" key="2">
    <source>
        <dbReference type="ARBA" id="ARBA00022692"/>
    </source>
</evidence>
<evidence type="ECO:0000256" key="1">
    <source>
        <dbReference type="ARBA" id="ARBA00004651"/>
    </source>
</evidence>
<keyword evidence="8" id="KW-1185">Reference proteome</keyword>
<evidence type="ECO:0000256" key="5">
    <source>
        <dbReference type="SAM" id="Phobius"/>
    </source>
</evidence>
<dbReference type="GO" id="GO:0005886">
    <property type="term" value="C:plasma membrane"/>
    <property type="evidence" value="ECO:0007669"/>
    <property type="project" value="UniProtKB-SubCell"/>
</dbReference>
<feature type="transmembrane region" description="Helical" evidence="5">
    <location>
        <begin position="240"/>
        <end position="258"/>
    </location>
</feature>
<evidence type="ECO:0000313" key="7">
    <source>
        <dbReference type="EMBL" id="KAB1633693.1"/>
    </source>
</evidence>
<dbReference type="Proteomes" id="UP000481339">
    <property type="component" value="Unassembled WGS sequence"/>
</dbReference>
<dbReference type="InterPro" id="IPR020846">
    <property type="entry name" value="MFS_dom"/>
</dbReference>
<feature type="transmembrane region" description="Helical" evidence="5">
    <location>
        <begin position="78"/>
        <end position="96"/>
    </location>
</feature>
<dbReference type="GO" id="GO:0022857">
    <property type="term" value="F:transmembrane transporter activity"/>
    <property type="evidence" value="ECO:0007669"/>
    <property type="project" value="InterPro"/>
</dbReference>
<dbReference type="PANTHER" id="PTHR23542:SF1">
    <property type="entry name" value="MAJOR FACILITATOR SUPERFAMILY (MFS) PROFILE DOMAIN-CONTAINING PROTEIN"/>
    <property type="match status" value="1"/>
</dbReference>
<reference evidence="7 8" key="1">
    <citation type="submission" date="2019-09" db="EMBL/GenBank/DDBJ databases">
        <title>Phylogeny of genus Pseudoclavibacter and closely related genus.</title>
        <authorList>
            <person name="Li Y."/>
        </authorList>
    </citation>
    <scope>NUCLEOTIDE SEQUENCE [LARGE SCALE GENOMIC DNA]</scope>
    <source>
        <strain evidence="7 8">JCM 16921</strain>
    </source>
</reference>
<proteinExistence type="predicted"/>
<gene>
    <name evidence="7" type="ORF">F8O02_01845</name>
</gene>
<feature type="transmembrane region" description="Helical" evidence="5">
    <location>
        <begin position="44"/>
        <end position="66"/>
    </location>
</feature>
<dbReference type="Pfam" id="PF07690">
    <property type="entry name" value="MFS_1"/>
    <property type="match status" value="2"/>
</dbReference>
<dbReference type="SUPFAM" id="SSF103473">
    <property type="entry name" value="MFS general substrate transporter"/>
    <property type="match status" value="1"/>
</dbReference>
<keyword evidence="3 5" id="KW-1133">Transmembrane helix</keyword>
<feature type="transmembrane region" description="Helical" evidence="5">
    <location>
        <begin position="328"/>
        <end position="351"/>
    </location>
</feature>
<evidence type="ECO:0000259" key="6">
    <source>
        <dbReference type="PROSITE" id="PS50850"/>
    </source>
</evidence>
<dbReference type="Gene3D" id="1.20.1250.20">
    <property type="entry name" value="MFS general substrate transporter like domains"/>
    <property type="match status" value="1"/>
</dbReference>
<keyword evidence="4 5" id="KW-0472">Membrane</keyword>